<comment type="catalytic activity">
    <reaction evidence="5">
        <text>an L-alpha-D-Hep-(1-&gt;5)-[alpha-Kdo-(2-&gt;4)]-alpha-Kdo-(2-&gt;6)-lipid A + ADP-L-glycero-beta-D-manno-heptose = an L-alpha-D-Hep-(1-&gt;3)-L-alpha-D-Hep-(1-&gt;5)-[alpha-Kdo-(2-&gt;4)]-alpha-Kdo-(2-&gt;6)-lipid A + ADP + H(+)</text>
        <dbReference type="Rhea" id="RHEA:74071"/>
        <dbReference type="ChEBI" id="CHEBI:15378"/>
        <dbReference type="ChEBI" id="CHEBI:61506"/>
        <dbReference type="ChEBI" id="CHEBI:193068"/>
        <dbReference type="ChEBI" id="CHEBI:193069"/>
        <dbReference type="ChEBI" id="CHEBI:456216"/>
        <dbReference type="EC" id="2.4.99.24"/>
    </reaction>
</comment>
<dbReference type="Pfam" id="PF01075">
    <property type="entry name" value="Glyco_transf_9"/>
    <property type="match status" value="1"/>
</dbReference>
<dbReference type="eggNOG" id="COG0859">
    <property type="taxonomic scope" value="Bacteria"/>
</dbReference>
<dbReference type="EC" id="2.4.99.24" evidence="4"/>
<proteinExistence type="inferred from homology"/>
<protein>
    <recommendedName>
        <fullName evidence="4">lipopolysaccharide heptosyltransferase II</fullName>
        <ecNumber evidence="4">2.4.99.24</ecNumber>
    </recommendedName>
</protein>
<dbReference type="Gene3D" id="3.40.50.2000">
    <property type="entry name" value="Glycogen Phosphorylase B"/>
    <property type="match status" value="2"/>
</dbReference>
<gene>
    <name evidence="6" type="ordered locus">Ping_0334</name>
</gene>
<evidence type="ECO:0000256" key="3">
    <source>
        <dbReference type="ARBA" id="ARBA00043995"/>
    </source>
</evidence>
<dbReference type="KEGG" id="pin:Ping_0334"/>
<reference evidence="6 7" key="1">
    <citation type="submission" date="2007-01" db="EMBL/GenBank/DDBJ databases">
        <title>Complete sequence of Psychromonas ingrahamii 37.</title>
        <authorList>
            <consortium name="US DOE Joint Genome Institute"/>
            <person name="Copeland A."/>
            <person name="Lucas S."/>
            <person name="Lapidus A."/>
            <person name="Barry K."/>
            <person name="Detter J.C."/>
            <person name="Glavina del Rio T."/>
            <person name="Hammon N."/>
            <person name="Israni S."/>
            <person name="Dalin E."/>
            <person name="Tice H."/>
            <person name="Pitluck S."/>
            <person name="Thompson L.S."/>
            <person name="Brettin T."/>
            <person name="Bruce D."/>
            <person name="Han C."/>
            <person name="Tapia R."/>
            <person name="Schmutz J."/>
            <person name="Larimer F."/>
            <person name="Land M."/>
            <person name="Hauser L."/>
            <person name="Kyrpides N."/>
            <person name="Ivanova N."/>
            <person name="Staley J."/>
            <person name="Richardson P."/>
        </authorList>
    </citation>
    <scope>NUCLEOTIDE SEQUENCE [LARGE SCALE GENOMIC DNA]</scope>
    <source>
        <strain evidence="6 7">37</strain>
    </source>
</reference>
<dbReference type="NCBIfam" id="TIGR02195">
    <property type="entry name" value="heptsyl_trn_II"/>
    <property type="match status" value="1"/>
</dbReference>
<dbReference type="InterPro" id="IPR011910">
    <property type="entry name" value="RfaF"/>
</dbReference>
<keyword evidence="1" id="KW-0328">Glycosyltransferase</keyword>
<evidence type="ECO:0000256" key="5">
    <source>
        <dbReference type="ARBA" id="ARBA00047503"/>
    </source>
</evidence>
<sequence length="343" mass="38334">MKILVIGPSWVGDMVMSQCLYKLLKQQYPQAQLDVLAPNWCNALLTRMPEVDNAIAMPIGHGALQIALRYKMGKQLAGVYDWAIIQPNSFKSAFIPFFAGIKKRTAWKGESRYFIINDLRNNRDNFPLMIERYSALAFDKKEMTDSKALPVIPFPSLTVNQKNLDNTLNKLTLSVDQKILGLCPGAEFGPSKRWPDSYYAKVAQERIEAGWQVWVFGGEKDHQVGELIRSQLSPDLQKQCINLAGKTTLSEAVDLLSLPNIVVSNDSGLMHVAAAHNRPLVAVYGSSSPKYTPPLSQHVRVLHTDIGCRPCFKKQCKFGHLKCLTELLPSRATAAVHSLIKEQ</sequence>
<dbReference type="STRING" id="357804.Ping_0334"/>
<accession>A1SRT5</accession>
<dbReference type="GO" id="GO:0005829">
    <property type="term" value="C:cytosol"/>
    <property type="evidence" value="ECO:0007669"/>
    <property type="project" value="TreeGrafter"/>
</dbReference>
<dbReference type="GO" id="GO:0008713">
    <property type="term" value="F:ADP-heptose-lipopolysaccharide heptosyltransferase activity"/>
    <property type="evidence" value="ECO:0007669"/>
    <property type="project" value="UniProtKB-EC"/>
</dbReference>
<evidence type="ECO:0000256" key="4">
    <source>
        <dbReference type="ARBA" id="ARBA00044042"/>
    </source>
</evidence>
<evidence type="ECO:0000256" key="1">
    <source>
        <dbReference type="ARBA" id="ARBA00022676"/>
    </source>
</evidence>
<dbReference type="EMBL" id="CP000510">
    <property type="protein sequence ID" value="ABM02200.1"/>
    <property type="molecule type" value="Genomic_DNA"/>
</dbReference>
<evidence type="ECO:0000256" key="2">
    <source>
        <dbReference type="ARBA" id="ARBA00022679"/>
    </source>
</evidence>
<dbReference type="PANTHER" id="PTHR30160">
    <property type="entry name" value="TETRAACYLDISACCHARIDE 4'-KINASE-RELATED"/>
    <property type="match status" value="1"/>
</dbReference>
<dbReference type="CDD" id="cd03789">
    <property type="entry name" value="GT9_LPS_heptosyltransferase"/>
    <property type="match status" value="1"/>
</dbReference>
<organism evidence="6 7">
    <name type="scientific">Psychromonas ingrahamii (strain DSM 17664 / CCUG 51855 / 37)</name>
    <dbReference type="NCBI Taxonomy" id="357804"/>
    <lineage>
        <taxon>Bacteria</taxon>
        <taxon>Pseudomonadati</taxon>
        <taxon>Pseudomonadota</taxon>
        <taxon>Gammaproteobacteria</taxon>
        <taxon>Alteromonadales</taxon>
        <taxon>Psychromonadaceae</taxon>
        <taxon>Psychromonas</taxon>
    </lineage>
</organism>
<dbReference type="OrthoDB" id="9797795at2"/>
<dbReference type="InterPro" id="IPR002201">
    <property type="entry name" value="Glyco_trans_9"/>
</dbReference>
<keyword evidence="2 6" id="KW-0808">Transferase</keyword>
<keyword evidence="7" id="KW-1185">Reference proteome</keyword>
<dbReference type="PANTHER" id="PTHR30160:SF7">
    <property type="entry name" value="ADP-HEPTOSE--LPS HEPTOSYLTRANSFERASE 2"/>
    <property type="match status" value="1"/>
</dbReference>
<dbReference type="AlphaFoldDB" id="A1SRT5"/>
<dbReference type="GO" id="GO:0009244">
    <property type="term" value="P:lipopolysaccharide core region biosynthetic process"/>
    <property type="evidence" value="ECO:0007669"/>
    <property type="project" value="TreeGrafter"/>
</dbReference>
<dbReference type="CAZy" id="GT9">
    <property type="family name" value="Glycosyltransferase Family 9"/>
</dbReference>
<dbReference type="SUPFAM" id="SSF53756">
    <property type="entry name" value="UDP-Glycosyltransferase/glycogen phosphorylase"/>
    <property type="match status" value="1"/>
</dbReference>
<dbReference type="InterPro" id="IPR051199">
    <property type="entry name" value="LPS_LOS_Heptosyltrfase"/>
</dbReference>
<dbReference type="FunFam" id="3.40.50.2000:FF:000023">
    <property type="entry name" value="ADP-heptose--LPS heptosyltransferase II"/>
    <property type="match status" value="1"/>
</dbReference>
<evidence type="ECO:0000313" key="6">
    <source>
        <dbReference type="EMBL" id="ABM02200.1"/>
    </source>
</evidence>
<dbReference type="RefSeq" id="WP_011768759.1">
    <property type="nucleotide sequence ID" value="NC_008709.1"/>
</dbReference>
<dbReference type="HOGENOM" id="CLU_038371_7_0_6"/>
<comment type="similarity">
    <text evidence="3">Belongs to the glycosyltransferase 9 family.</text>
</comment>
<name>A1SRT5_PSYIN</name>
<evidence type="ECO:0000313" key="7">
    <source>
        <dbReference type="Proteomes" id="UP000000639"/>
    </source>
</evidence>
<dbReference type="Proteomes" id="UP000000639">
    <property type="component" value="Chromosome"/>
</dbReference>